<evidence type="ECO:0000256" key="1">
    <source>
        <dbReference type="SAM" id="Phobius"/>
    </source>
</evidence>
<proteinExistence type="predicted"/>
<dbReference type="AlphaFoldDB" id="A0A0C3NDI2"/>
<keyword evidence="1" id="KW-0472">Membrane</keyword>
<keyword evidence="1" id="KW-0812">Transmembrane</keyword>
<comment type="caution">
    <text evidence="2">The sequence shown here is derived from an EMBL/GenBank/DDBJ whole genome shotgun (WGS) entry which is preliminary data.</text>
</comment>
<protein>
    <submittedName>
        <fullName evidence="2">Uncharacterized protein</fullName>
    </submittedName>
</protein>
<keyword evidence="1" id="KW-1133">Transmembrane helix</keyword>
<evidence type="ECO:0000313" key="2">
    <source>
        <dbReference type="EMBL" id="KIO44167.1"/>
    </source>
</evidence>
<organism evidence="2 3">
    <name type="scientific">Sanguibacteroides justesenii</name>
    <dbReference type="NCBI Taxonomy" id="1547597"/>
    <lineage>
        <taxon>Bacteria</taxon>
        <taxon>Pseudomonadati</taxon>
        <taxon>Bacteroidota</taxon>
        <taxon>Bacteroidia</taxon>
        <taxon>Bacteroidales</taxon>
        <taxon>Porphyromonadaceae</taxon>
        <taxon>Sanguibacteroides</taxon>
    </lineage>
</organism>
<dbReference type="EMBL" id="JPIU01000040">
    <property type="protein sequence ID" value="KIO44167.1"/>
    <property type="molecule type" value="Genomic_DNA"/>
</dbReference>
<reference evidence="2 3" key="1">
    <citation type="submission" date="2014-07" db="EMBL/GenBank/DDBJ databases">
        <title>Porphyromonadaceae bacterium OUH 308042 = ATCC BAA-2681 = DSM 28342 draft genome.</title>
        <authorList>
            <person name="Sydenham T.V."/>
            <person name="Hasman H."/>
            <person name="Justensen U.S."/>
        </authorList>
    </citation>
    <scope>NUCLEOTIDE SEQUENCE [LARGE SCALE GENOMIC DNA]</scope>
    <source>
        <strain evidence="2 3">OUH 308042</strain>
    </source>
</reference>
<gene>
    <name evidence="2" type="ORF">BA92_12390</name>
</gene>
<feature type="transmembrane region" description="Helical" evidence="1">
    <location>
        <begin position="12"/>
        <end position="30"/>
    </location>
</feature>
<evidence type="ECO:0000313" key="3">
    <source>
        <dbReference type="Proteomes" id="UP000031980"/>
    </source>
</evidence>
<sequence>MLNTRLLSKNFNNLYIIFNPIFYNLFYCQIVRINKEMILGTFFDRNQEESFQNLLSLNKNVYLYWILKLFLE</sequence>
<accession>A0A0C3NDI2</accession>
<name>A0A0C3NDI2_9PORP</name>
<dbReference type="Proteomes" id="UP000031980">
    <property type="component" value="Unassembled WGS sequence"/>
</dbReference>
<keyword evidence="3" id="KW-1185">Reference proteome</keyword>